<dbReference type="AlphaFoldDB" id="A0A286TW03"/>
<dbReference type="InterPro" id="IPR011006">
    <property type="entry name" value="CheY-like_superfamily"/>
</dbReference>
<dbReference type="InterPro" id="IPR001789">
    <property type="entry name" value="Sig_transdc_resp-reg_receiver"/>
</dbReference>
<dbReference type="PANTHER" id="PTHR44591">
    <property type="entry name" value="STRESS RESPONSE REGULATOR PROTEIN 1"/>
    <property type="match status" value="1"/>
</dbReference>
<dbReference type="Proteomes" id="UP000218542">
    <property type="component" value="Unassembled WGS sequence"/>
</dbReference>
<evidence type="ECO:0000313" key="4">
    <source>
        <dbReference type="EMBL" id="GAX60078.1"/>
    </source>
</evidence>
<dbReference type="GO" id="GO:0000160">
    <property type="term" value="P:phosphorelay signal transduction system"/>
    <property type="evidence" value="ECO:0007669"/>
    <property type="project" value="InterPro"/>
</dbReference>
<dbReference type="PANTHER" id="PTHR44591:SF3">
    <property type="entry name" value="RESPONSE REGULATORY DOMAIN-CONTAINING PROTEIN"/>
    <property type="match status" value="1"/>
</dbReference>
<dbReference type="InterPro" id="IPR050595">
    <property type="entry name" value="Bact_response_regulator"/>
</dbReference>
<dbReference type="Gene3D" id="3.40.50.2300">
    <property type="match status" value="1"/>
</dbReference>
<dbReference type="SUPFAM" id="SSF52172">
    <property type="entry name" value="CheY-like"/>
    <property type="match status" value="1"/>
</dbReference>
<dbReference type="SMART" id="SM00448">
    <property type="entry name" value="REC"/>
    <property type="match status" value="1"/>
</dbReference>
<name>A0A286TW03_9BACT</name>
<evidence type="ECO:0000256" key="1">
    <source>
        <dbReference type="ARBA" id="ARBA00022553"/>
    </source>
</evidence>
<evidence type="ECO:0000256" key="2">
    <source>
        <dbReference type="PROSITE-ProRule" id="PRU00169"/>
    </source>
</evidence>
<evidence type="ECO:0000259" key="3">
    <source>
        <dbReference type="PROSITE" id="PS50110"/>
    </source>
</evidence>
<keyword evidence="1 2" id="KW-0597">Phosphoprotein</keyword>
<dbReference type="PROSITE" id="PS50110">
    <property type="entry name" value="RESPONSE_REGULATORY"/>
    <property type="match status" value="1"/>
</dbReference>
<dbReference type="CDD" id="cd17546">
    <property type="entry name" value="REC_hyHK_CKI1_RcsC-like"/>
    <property type="match status" value="1"/>
</dbReference>
<sequence length="146" mass="16693">MDLAMPKLNVQTRVVDAHNANILVIEDEEVILDMMKILLESRGHNVFVSQDSSVGIEMYENHIYDIVLCDLAMPKLNGWQVAKFIKEYDAVRKRTKTPVVLITGYELDADNIDYKKEGVDFILNKPIELDKLHKIISDCSTENISK</sequence>
<keyword evidence="4" id="KW-0418">Kinase</keyword>
<protein>
    <submittedName>
        <fullName evidence="4">PAS/PAC sensor hybrid histidine kinase</fullName>
    </submittedName>
</protein>
<feature type="domain" description="Response regulatory" evidence="3">
    <location>
        <begin position="21"/>
        <end position="140"/>
    </location>
</feature>
<dbReference type="GO" id="GO:0016301">
    <property type="term" value="F:kinase activity"/>
    <property type="evidence" value="ECO:0007669"/>
    <property type="project" value="UniProtKB-KW"/>
</dbReference>
<reference evidence="5" key="1">
    <citation type="journal article" date="2017" name="Environ. Microbiol. Rep.">
        <title>Genetic Diversity of Marine Anaerobic Ammonium-Oxidizing Bacteria as Revealed by Genomic and Proteomic Analyses of 'Candidatus Scalindua japonica'.</title>
        <authorList>
            <person name="Oshiki M."/>
            <person name="Mizuto K."/>
            <person name="Kimura Z."/>
            <person name="Kindaichi T."/>
            <person name="Satoh H."/>
            <person name="Okabe S."/>
        </authorList>
    </citation>
    <scope>NUCLEOTIDE SEQUENCE [LARGE SCALE GENOMIC DNA]</scope>
    <source>
        <strain evidence="5">husup-a2</strain>
    </source>
</reference>
<accession>A0A286TW03</accession>
<keyword evidence="4" id="KW-0808">Transferase</keyword>
<feature type="modified residue" description="4-aspartylphosphate" evidence="2">
    <location>
        <position position="70"/>
    </location>
</feature>
<comment type="caution">
    <text evidence="4">The sequence shown here is derived from an EMBL/GenBank/DDBJ whole genome shotgun (WGS) entry which is preliminary data.</text>
</comment>
<organism evidence="4 5">
    <name type="scientific">Candidatus Scalindua japonica</name>
    <dbReference type="NCBI Taxonomy" id="1284222"/>
    <lineage>
        <taxon>Bacteria</taxon>
        <taxon>Pseudomonadati</taxon>
        <taxon>Planctomycetota</taxon>
        <taxon>Candidatus Brocadiia</taxon>
        <taxon>Candidatus Brocadiales</taxon>
        <taxon>Candidatus Scalinduaceae</taxon>
        <taxon>Candidatus Scalindua</taxon>
    </lineage>
</organism>
<evidence type="ECO:0000313" key="5">
    <source>
        <dbReference type="Proteomes" id="UP000218542"/>
    </source>
</evidence>
<dbReference type="EMBL" id="BAOS01000005">
    <property type="protein sequence ID" value="GAX60078.1"/>
    <property type="molecule type" value="Genomic_DNA"/>
</dbReference>
<proteinExistence type="predicted"/>
<dbReference type="Pfam" id="PF00072">
    <property type="entry name" value="Response_reg"/>
    <property type="match status" value="1"/>
</dbReference>
<gene>
    <name evidence="4" type="ORF">SCALIN_C05_0163</name>
</gene>
<dbReference type="OrthoDB" id="9779069at2"/>
<keyword evidence="5" id="KW-1185">Reference proteome</keyword>